<feature type="domain" description="Thioredoxin" evidence="2">
    <location>
        <begin position="1"/>
        <end position="95"/>
    </location>
</feature>
<evidence type="ECO:0000256" key="1">
    <source>
        <dbReference type="ARBA" id="ARBA00008987"/>
    </source>
</evidence>
<comment type="similarity">
    <text evidence="1">Belongs to the thioredoxin family.</text>
</comment>
<dbReference type="Proteomes" id="UP000095751">
    <property type="component" value="Unassembled WGS sequence"/>
</dbReference>
<proteinExistence type="inferred from homology"/>
<dbReference type="SUPFAM" id="SSF52833">
    <property type="entry name" value="Thioredoxin-like"/>
    <property type="match status" value="1"/>
</dbReference>
<dbReference type="OrthoDB" id="38304at2759"/>
<dbReference type="GO" id="GO:0045454">
    <property type="term" value="P:cell redox homeostasis"/>
    <property type="evidence" value="ECO:0007669"/>
    <property type="project" value="TreeGrafter"/>
</dbReference>
<gene>
    <name evidence="3" type="ORF">FRACYDRAFT_164115</name>
</gene>
<protein>
    <recommendedName>
        <fullName evidence="2">Thioredoxin domain-containing protein</fullName>
    </recommendedName>
</protein>
<dbReference type="Gene3D" id="3.40.30.10">
    <property type="entry name" value="Glutaredoxin"/>
    <property type="match status" value="1"/>
</dbReference>
<dbReference type="InterPro" id="IPR013766">
    <property type="entry name" value="Thioredoxin_domain"/>
</dbReference>
<evidence type="ECO:0000313" key="4">
    <source>
        <dbReference type="Proteomes" id="UP000095751"/>
    </source>
</evidence>
<dbReference type="PROSITE" id="PS51352">
    <property type="entry name" value="THIOREDOXIN_2"/>
    <property type="match status" value="1"/>
</dbReference>
<dbReference type="PANTHER" id="PTHR43601:SF32">
    <property type="entry name" value="THIOREDOXIN-LIKE 2-2, CHLOROPLASTIC"/>
    <property type="match status" value="1"/>
</dbReference>
<dbReference type="AlphaFoldDB" id="A0A1E7ETY9"/>
<accession>A0A1E7ETY9</accession>
<keyword evidence="4" id="KW-1185">Reference proteome</keyword>
<evidence type="ECO:0000313" key="3">
    <source>
        <dbReference type="EMBL" id="OEU09013.1"/>
    </source>
</evidence>
<feature type="non-terminal residue" evidence="3">
    <location>
        <position position="1"/>
    </location>
</feature>
<dbReference type="PANTHER" id="PTHR43601">
    <property type="entry name" value="THIOREDOXIN, MITOCHONDRIAL"/>
    <property type="match status" value="1"/>
</dbReference>
<dbReference type="KEGG" id="fcy:FRACYDRAFT_164115"/>
<name>A0A1E7ETY9_9STRA</name>
<dbReference type="InterPro" id="IPR036249">
    <property type="entry name" value="Thioredoxin-like_sf"/>
</dbReference>
<dbReference type="CDD" id="cd02947">
    <property type="entry name" value="TRX_family"/>
    <property type="match status" value="1"/>
</dbReference>
<organism evidence="3 4">
    <name type="scientific">Fragilariopsis cylindrus CCMP1102</name>
    <dbReference type="NCBI Taxonomy" id="635003"/>
    <lineage>
        <taxon>Eukaryota</taxon>
        <taxon>Sar</taxon>
        <taxon>Stramenopiles</taxon>
        <taxon>Ochrophyta</taxon>
        <taxon>Bacillariophyta</taxon>
        <taxon>Bacillariophyceae</taxon>
        <taxon>Bacillariophycidae</taxon>
        <taxon>Bacillariales</taxon>
        <taxon>Bacillariaceae</taxon>
        <taxon>Fragilariopsis</taxon>
    </lineage>
</organism>
<dbReference type="Pfam" id="PF00085">
    <property type="entry name" value="Thioredoxin"/>
    <property type="match status" value="1"/>
</dbReference>
<dbReference type="EMBL" id="KV784378">
    <property type="protein sequence ID" value="OEU09013.1"/>
    <property type="molecule type" value="Genomic_DNA"/>
</dbReference>
<evidence type="ECO:0000259" key="2">
    <source>
        <dbReference type="PROSITE" id="PS51352"/>
    </source>
</evidence>
<dbReference type="InParanoid" id="A0A1E7ETY9"/>
<feature type="non-terminal residue" evidence="3">
    <location>
        <position position="95"/>
    </location>
</feature>
<reference evidence="3 4" key="1">
    <citation type="submission" date="2016-09" db="EMBL/GenBank/DDBJ databases">
        <title>Extensive genetic diversity and differential bi-allelic expression allows diatom success in the polar Southern Ocean.</title>
        <authorList>
            <consortium name="DOE Joint Genome Institute"/>
            <person name="Mock T."/>
            <person name="Otillar R.P."/>
            <person name="Strauss J."/>
            <person name="Dupont C."/>
            <person name="Frickenhaus S."/>
            <person name="Maumus F."/>
            <person name="Mcmullan M."/>
            <person name="Sanges R."/>
            <person name="Schmutz J."/>
            <person name="Toseland A."/>
            <person name="Valas R."/>
            <person name="Veluchamy A."/>
            <person name="Ward B.J."/>
            <person name="Allen A."/>
            <person name="Barry K."/>
            <person name="Falciatore A."/>
            <person name="Ferrante M."/>
            <person name="Fortunato A.E."/>
            <person name="Gloeckner G."/>
            <person name="Gruber A."/>
            <person name="Hipkin R."/>
            <person name="Janech M."/>
            <person name="Kroth P."/>
            <person name="Leese F."/>
            <person name="Lindquist E."/>
            <person name="Lyon B.R."/>
            <person name="Martin J."/>
            <person name="Mayer C."/>
            <person name="Parker M."/>
            <person name="Quesneville H."/>
            <person name="Raymond J."/>
            <person name="Uhlig C."/>
            <person name="Valentin K.U."/>
            <person name="Worden A.Z."/>
            <person name="Armbrust E.V."/>
            <person name="Bowler C."/>
            <person name="Green B."/>
            <person name="Moulton V."/>
            <person name="Van Oosterhout C."/>
            <person name="Grigoriev I."/>
        </authorList>
    </citation>
    <scope>NUCLEOTIDE SEQUENCE [LARGE SCALE GENOMIC DNA]</scope>
    <source>
        <strain evidence="3 4">CCMP1102</strain>
    </source>
</reference>
<sequence>LLTANPDKLIILKVFAPWCKACKGLAPKFQALTRDEKYKNLPMVWASLNIQNNKDFVKSIGVLALPTVQLYAGNGSKVDTFPCGPSKVPILKRKL</sequence>